<keyword evidence="3" id="KW-1185">Reference proteome</keyword>
<reference evidence="2 3" key="1">
    <citation type="journal article" date="2019" name="Int. J. Syst. Evol. Microbiol.">
        <title>Capsulimonas corticalis gen. nov., sp. nov., an aerobic capsulated bacterium, of a novel bacterial order, Capsulimonadales ord. nov., of the class Armatimonadia of the phylum Armatimonadetes.</title>
        <authorList>
            <person name="Li J."/>
            <person name="Kudo C."/>
            <person name="Tonouchi A."/>
        </authorList>
    </citation>
    <scope>NUCLEOTIDE SEQUENCE [LARGE SCALE GENOMIC DNA]</scope>
    <source>
        <strain evidence="2 3">AX-7</strain>
    </source>
</reference>
<organism evidence="2 3">
    <name type="scientific">Capsulimonas corticalis</name>
    <dbReference type="NCBI Taxonomy" id="2219043"/>
    <lineage>
        <taxon>Bacteria</taxon>
        <taxon>Bacillati</taxon>
        <taxon>Armatimonadota</taxon>
        <taxon>Armatimonadia</taxon>
        <taxon>Capsulimonadales</taxon>
        <taxon>Capsulimonadaceae</taxon>
        <taxon>Capsulimonas</taxon>
    </lineage>
</organism>
<dbReference type="Pfam" id="PF07596">
    <property type="entry name" value="SBP_bac_10"/>
    <property type="match status" value="1"/>
</dbReference>
<evidence type="ECO:0000256" key="1">
    <source>
        <dbReference type="SAM" id="MobiDB-lite"/>
    </source>
</evidence>
<evidence type="ECO:0000313" key="2">
    <source>
        <dbReference type="EMBL" id="BDI30074.1"/>
    </source>
</evidence>
<dbReference type="RefSeq" id="WP_119323529.1">
    <property type="nucleotide sequence ID" value="NZ_AP025739.1"/>
</dbReference>
<dbReference type="Proteomes" id="UP000287394">
    <property type="component" value="Chromosome"/>
</dbReference>
<name>A0A402D209_9BACT</name>
<dbReference type="SUPFAM" id="SSF54523">
    <property type="entry name" value="Pili subunits"/>
    <property type="match status" value="1"/>
</dbReference>
<dbReference type="PROSITE" id="PS00409">
    <property type="entry name" value="PROKAR_NTER_METHYL"/>
    <property type="match status" value="1"/>
</dbReference>
<dbReference type="InterPro" id="IPR012902">
    <property type="entry name" value="N_methyl_site"/>
</dbReference>
<dbReference type="Gene3D" id="3.30.700.10">
    <property type="entry name" value="Glycoprotein, Type 4 Pilin"/>
    <property type="match status" value="1"/>
</dbReference>
<proteinExistence type="predicted"/>
<dbReference type="PANTHER" id="PTHR30093">
    <property type="entry name" value="GENERAL SECRETION PATHWAY PROTEIN G"/>
    <property type="match status" value="1"/>
</dbReference>
<dbReference type="EMBL" id="AP025739">
    <property type="protein sequence ID" value="BDI30074.1"/>
    <property type="molecule type" value="Genomic_DNA"/>
</dbReference>
<accession>A0A402D209</accession>
<feature type="region of interest" description="Disordered" evidence="1">
    <location>
        <begin position="255"/>
        <end position="285"/>
    </location>
</feature>
<evidence type="ECO:0000313" key="3">
    <source>
        <dbReference type="Proteomes" id="UP000287394"/>
    </source>
</evidence>
<feature type="compositionally biased region" description="Basic and acidic residues" evidence="1">
    <location>
        <begin position="276"/>
        <end position="285"/>
    </location>
</feature>
<dbReference type="Pfam" id="PF07963">
    <property type="entry name" value="N_methyl"/>
    <property type="match status" value="1"/>
</dbReference>
<dbReference type="NCBIfam" id="TIGR02532">
    <property type="entry name" value="IV_pilin_GFxxxE"/>
    <property type="match status" value="1"/>
</dbReference>
<protein>
    <submittedName>
        <fullName evidence="2">Uncharacterized protein</fullName>
    </submittedName>
</protein>
<dbReference type="OrthoDB" id="255848at2"/>
<dbReference type="AlphaFoldDB" id="A0A402D209"/>
<dbReference type="InterPro" id="IPR011453">
    <property type="entry name" value="DUF1559"/>
</dbReference>
<gene>
    <name evidence="2" type="ORF">CCAX7_21250</name>
</gene>
<feature type="region of interest" description="Disordered" evidence="1">
    <location>
        <begin position="216"/>
        <end position="237"/>
    </location>
</feature>
<dbReference type="KEGG" id="ccot:CCAX7_21250"/>
<dbReference type="InterPro" id="IPR045584">
    <property type="entry name" value="Pilin-like"/>
</dbReference>
<sequence length="285" mass="30583">MKRTLRGFTLIELLVVIAIIAILAAILFPVFAQAREKARQISCSSNLKQLGLGILQYVQDSDEVFPPAMDDGHQWSDSSTAHWQQKILPYIKANGVFGCPDDPGAGQVDAANPWKGVITSYAVNGVIGYYGDFGYRQALIGVMGISDAGNTWYPANYPAAPLSKIGRPSDTILIAERHQSDLQAETPVDTGLNGNWSNFANGGVIAGQPWAFGTSLPDSTRPAAQYPNGPNGGVSAHHSGNLMANFLFVDGHVKSMRPSQTNPQPATGYDSNGHADSNKWDALRQ</sequence>